<evidence type="ECO:0000256" key="1">
    <source>
        <dbReference type="ARBA" id="ARBA00009986"/>
    </source>
</evidence>
<name>A0A8H3J4Y9_9LECA</name>
<comment type="similarity">
    <text evidence="1">Belongs to the aldehyde dehydrogenase family.</text>
</comment>
<dbReference type="OrthoDB" id="310895at2759"/>
<keyword evidence="3" id="KW-0560">Oxidoreductase</keyword>
<comment type="caution">
    <text evidence="5">The sequence shown here is derived from an EMBL/GenBank/DDBJ whole genome shotgun (WGS) entry which is preliminary data.</text>
</comment>
<dbReference type="InterPro" id="IPR015590">
    <property type="entry name" value="Aldehyde_DH_dom"/>
</dbReference>
<dbReference type="AlphaFoldDB" id="A0A8H3J4Y9"/>
<dbReference type="PANTHER" id="PTHR43353">
    <property type="entry name" value="SUCCINATE-SEMIALDEHYDE DEHYDROGENASE, MITOCHONDRIAL"/>
    <property type="match status" value="1"/>
</dbReference>
<keyword evidence="6" id="KW-1185">Reference proteome</keyword>
<feature type="domain" description="Aldehyde dehydrogenase" evidence="4">
    <location>
        <begin position="73"/>
        <end position="538"/>
    </location>
</feature>
<dbReference type="GO" id="GO:0004777">
    <property type="term" value="F:succinate-semialdehyde dehydrogenase (NAD+) activity"/>
    <property type="evidence" value="ECO:0007669"/>
    <property type="project" value="TreeGrafter"/>
</dbReference>
<evidence type="ECO:0000313" key="6">
    <source>
        <dbReference type="Proteomes" id="UP000664521"/>
    </source>
</evidence>
<dbReference type="EMBL" id="CAJPDS010000159">
    <property type="protein sequence ID" value="CAF9940664.1"/>
    <property type="molecule type" value="Genomic_DNA"/>
</dbReference>
<gene>
    <name evidence="5" type="ORF">HETSPECPRED_002479</name>
</gene>
<dbReference type="InterPro" id="IPR016162">
    <property type="entry name" value="Ald_DH_N"/>
</dbReference>
<dbReference type="Pfam" id="PF00171">
    <property type="entry name" value="Aldedh"/>
    <property type="match status" value="1"/>
</dbReference>
<evidence type="ECO:0000256" key="2">
    <source>
        <dbReference type="ARBA" id="ARBA00022857"/>
    </source>
</evidence>
<dbReference type="PROSITE" id="PS00070">
    <property type="entry name" value="ALDEHYDE_DEHYDR_CYS"/>
    <property type="match status" value="1"/>
</dbReference>
<dbReference type="InterPro" id="IPR016161">
    <property type="entry name" value="Ald_DH/histidinol_DH"/>
</dbReference>
<dbReference type="InterPro" id="IPR050740">
    <property type="entry name" value="Aldehyde_DH_Superfamily"/>
</dbReference>
<accession>A0A8H3J4Y9</accession>
<dbReference type="FunFam" id="3.40.605.10:FF:000012">
    <property type="entry name" value="NAD-dependent succinate-semialdehyde dehydrogenase"/>
    <property type="match status" value="1"/>
</dbReference>
<dbReference type="CDD" id="cd07105">
    <property type="entry name" value="ALDH_SaliADH"/>
    <property type="match status" value="1"/>
</dbReference>
<evidence type="ECO:0000313" key="5">
    <source>
        <dbReference type="EMBL" id="CAF9940664.1"/>
    </source>
</evidence>
<dbReference type="SUPFAM" id="SSF53720">
    <property type="entry name" value="ALDH-like"/>
    <property type="match status" value="1"/>
</dbReference>
<dbReference type="Gene3D" id="3.40.309.10">
    <property type="entry name" value="Aldehyde Dehydrogenase, Chain A, domain 2"/>
    <property type="match status" value="1"/>
</dbReference>
<reference evidence="5" key="1">
    <citation type="submission" date="2021-03" db="EMBL/GenBank/DDBJ databases">
        <authorList>
            <person name="Tagirdzhanova G."/>
        </authorList>
    </citation>
    <scope>NUCLEOTIDE SEQUENCE</scope>
</reference>
<evidence type="ECO:0000259" key="4">
    <source>
        <dbReference type="Pfam" id="PF00171"/>
    </source>
</evidence>
<sequence length="542" mass="57816">MTPSVERTVYLTLLVVSTKSVEQFFSRHAENYGTMVEVSPASVGPHREPEGDAEGSQQAMVPLWINGREEPGSSTFDVVCPHDNQTCWKAASATTEDAFQAVEAAQSAFPNWSKTKPSIRQETLLRAAQLLEGRAEDYAGFMTLEMGAESGLARYFVLALSIKMLRDIAYRISSVCGSTPTCQEDGTSAMVCKEPYGVVLGIAPWNAPYVFGIRAAATAIATGNTTVLKGSELTPRCYWAIGKAFSDAGLPNGVLNIIYCRPSDAPEVVNAMIEHPAIRKVNFTGSTNTGRKIGRACGQNLKPCLMELGGKNSAIVLPDADLEEAAKACIAGSFLNSGQICMATDRIIVHSSIASAFQATLKRFLSPTHGPSASPTTVISSTSQSRLQSLVSDALSTGAHLLYGNNDKNDDGKSLGVLQQGSAGGRFAPVVLGGIEENMVIWQEEVFGPVVGVMIAEDEDHAVKMANTTGYGLSAAVFTRDLRKGLALAKRLESGAVHINSMTIRDEPALPMGGVKNSGWGRFNSSSGMEEFLVTKVVTWKD</sequence>
<keyword evidence="2" id="KW-0521">NADP</keyword>
<dbReference type="InterPro" id="IPR016160">
    <property type="entry name" value="Ald_DH_CS_CYS"/>
</dbReference>
<proteinExistence type="inferred from homology"/>
<dbReference type="Proteomes" id="UP000664521">
    <property type="component" value="Unassembled WGS sequence"/>
</dbReference>
<dbReference type="Gene3D" id="3.40.605.10">
    <property type="entry name" value="Aldehyde Dehydrogenase, Chain A, domain 1"/>
    <property type="match status" value="1"/>
</dbReference>
<organism evidence="5 6">
    <name type="scientific">Heterodermia speciosa</name>
    <dbReference type="NCBI Taxonomy" id="116794"/>
    <lineage>
        <taxon>Eukaryota</taxon>
        <taxon>Fungi</taxon>
        <taxon>Dikarya</taxon>
        <taxon>Ascomycota</taxon>
        <taxon>Pezizomycotina</taxon>
        <taxon>Lecanoromycetes</taxon>
        <taxon>OSLEUM clade</taxon>
        <taxon>Lecanoromycetidae</taxon>
        <taxon>Caliciales</taxon>
        <taxon>Physciaceae</taxon>
        <taxon>Heterodermia</taxon>
    </lineage>
</organism>
<dbReference type="PANTHER" id="PTHR43353:SF2">
    <property type="entry name" value="ALDEHYDE DEHYDROGENASE FAMILY PROTEIN (AFU_ORTHOLOGUE AFUA_8G05520)"/>
    <property type="match status" value="1"/>
</dbReference>
<evidence type="ECO:0000256" key="3">
    <source>
        <dbReference type="ARBA" id="ARBA00023002"/>
    </source>
</evidence>
<protein>
    <recommendedName>
        <fullName evidence="4">Aldehyde dehydrogenase domain-containing protein</fullName>
    </recommendedName>
</protein>
<dbReference type="InterPro" id="IPR016163">
    <property type="entry name" value="Ald_DH_C"/>
</dbReference>
<dbReference type="GO" id="GO:0009450">
    <property type="term" value="P:gamma-aminobutyric acid catabolic process"/>
    <property type="evidence" value="ECO:0007669"/>
    <property type="project" value="TreeGrafter"/>
</dbReference>